<evidence type="ECO:0000256" key="4">
    <source>
        <dbReference type="ARBA" id="ARBA00022679"/>
    </source>
</evidence>
<dbReference type="Pfam" id="PF22837">
    <property type="entry name" value="M_Eco57I_C"/>
    <property type="match status" value="1"/>
</dbReference>
<dbReference type="Pfam" id="PF07669">
    <property type="entry name" value="Eco57I"/>
    <property type="match status" value="1"/>
</dbReference>
<dbReference type="EMBL" id="JAFLHG010000005">
    <property type="protein sequence ID" value="MBT8797891.1"/>
    <property type="molecule type" value="Genomic_DNA"/>
</dbReference>
<dbReference type="PANTHER" id="PTHR33841">
    <property type="entry name" value="DNA METHYLTRANSFERASE YEEA-RELATED"/>
    <property type="match status" value="1"/>
</dbReference>
<dbReference type="Gene3D" id="3.40.50.150">
    <property type="entry name" value="Vaccinia Virus protein VP39"/>
    <property type="match status" value="1"/>
</dbReference>
<evidence type="ECO:0000259" key="7">
    <source>
        <dbReference type="Pfam" id="PF07669"/>
    </source>
</evidence>
<dbReference type="PANTHER" id="PTHR33841:SF5">
    <property type="entry name" value="DNA METHYLASE (MODIFICATION METHYLASE) (METHYLTRANSFERASE)-RELATED"/>
    <property type="match status" value="1"/>
</dbReference>
<dbReference type="SUPFAM" id="SSF53335">
    <property type="entry name" value="S-adenosyl-L-methionine-dependent methyltransferases"/>
    <property type="match status" value="1"/>
</dbReference>
<keyword evidence="5" id="KW-0949">S-adenosyl-L-methionine</keyword>
<comment type="similarity">
    <text evidence="1">Belongs to the N(4)/N(6)-methyltransferase family.</text>
</comment>
<protein>
    <recommendedName>
        <fullName evidence="2">site-specific DNA-methyltransferase (adenine-specific)</fullName>
        <ecNumber evidence="2">2.1.1.72</ecNumber>
    </recommendedName>
</protein>
<keyword evidence="4" id="KW-0808">Transferase</keyword>
<gene>
    <name evidence="9" type="ORF">J0P97_07370</name>
</gene>
<accession>A0ABS5XTN5</accession>
<evidence type="ECO:0000313" key="9">
    <source>
        <dbReference type="EMBL" id="MBT8797891.1"/>
    </source>
</evidence>
<keyword evidence="10" id="KW-1185">Reference proteome</keyword>
<dbReference type="InterPro" id="IPR029063">
    <property type="entry name" value="SAM-dependent_MTases_sf"/>
</dbReference>
<evidence type="ECO:0000313" key="10">
    <source>
        <dbReference type="Proteomes" id="UP000740605"/>
    </source>
</evidence>
<dbReference type="Proteomes" id="UP000740605">
    <property type="component" value="Unassembled WGS sequence"/>
</dbReference>
<evidence type="ECO:0000256" key="6">
    <source>
        <dbReference type="ARBA" id="ARBA00047942"/>
    </source>
</evidence>
<dbReference type="RefSeq" id="WP_215487122.1">
    <property type="nucleotide sequence ID" value="NZ_BAAAPJ010000005.1"/>
</dbReference>
<proteinExistence type="inferred from homology"/>
<feature type="domain" description="Type II methyltransferase M.TaqI-like" evidence="7">
    <location>
        <begin position="106"/>
        <end position="199"/>
    </location>
</feature>
<dbReference type="PRINTS" id="PR00507">
    <property type="entry name" value="N12N6MTFRASE"/>
</dbReference>
<name>A0ABS5XTN5_9MICO</name>
<sequence length="549" mass="59593">MRTREEVSDEKLRGGFYSPDVLVDLCLARSRALLGGRTGLRVLEPSAGDGAFLRGLGRAGLAKDLAHVEAVEVLEEEAMKASRTLGDLNLPGRAVHANVLRWAEDHGADFDLVLANPPYVRFQFISDEDKQRARSISAELGTAGTAVSNLWIPVFLLALARLREGGAFSVILPTEFLTGISANAVRNWLLGNTTDLTIDLFKPGTFPAVLQEVLILSGRASRRPAGEVATIDFHDHNGGTHSWSHRVAPAAGTWTNYLLSPDQNDAIDATRSIGAVQPLRQVARFSVSTVTGANGYFCVDAAEIDEFDLRQWAIPLLPRSRFAKGLAFEVDEQRALSDAGQPAWLLSFAADKPSPAAHAGARRYLELGTAQAIDRRFKCRVREPWYRVPVVPPGDLLLSKRSNRYPRVIANHAGVVTTDTIYKGQILAGAPVTADEFTATFHNSLTMLSAEVEGRSFGGGVLELVPSEVSSLRVPVIPGAGAELARLDGIARTSSDPESLIEATDQTLARLLPALDAPTLASLSEARHALMDRRLQRTRLRFYDDDRVA</sequence>
<organism evidence="9 10">
    <name type="scientific">Microbacterium flavum</name>
    <dbReference type="NCBI Taxonomy" id="415216"/>
    <lineage>
        <taxon>Bacteria</taxon>
        <taxon>Bacillati</taxon>
        <taxon>Actinomycetota</taxon>
        <taxon>Actinomycetes</taxon>
        <taxon>Micrococcales</taxon>
        <taxon>Microbacteriaceae</taxon>
        <taxon>Microbacterium</taxon>
    </lineage>
</organism>
<dbReference type="InterPro" id="IPR054520">
    <property type="entry name" value="M_Eco57I_C"/>
</dbReference>
<comment type="catalytic activity">
    <reaction evidence="6">
        <text>a 2'-deoxyadenosine in DNA + S-adenosyl-L-methionine = an N(6)-methyl-2'-deoxyadenosine in DNA + S-adenosyl-L-homocysteine + H(+)</text>
        <dbReference type="Rhea" id="RHEA:15197"/>
        <dbReference type="Rhea" id="RHEA-COMP:12418"/>
        <dbReference type="Rhea" id="RHEA-COMP:12419"/>
        <dbReference type="ChEBI" id="CHEBI:15378"/>
        <dbReference type="ChEBI" id="CHEBI:57856"/>
        <dbReference type="ChEBI" id="CHEBI:59789"/>
        <dbReference type="ChEBI" id="CHEBI:90615"/>
        <dbReference type="ChEBI" id="CHEBI:90616"/>
        <dbReference type="EC" id="2.1.1.72"/>
    </reaction>
</comment>
<reference evidence="9 10" key="1">
    <citation type="submission" date="2021-03" db="EMBL/GenBank/DDBJ databases">
        <title>Microbacterium pauli sp. nov., isolated from microfiltered milk.</title>
        <authorList>
            <person name="Bellassi P."/>
            <person name="Fontana A."/>
            <person name="Callegari M.L."/>
            <person name="Lorenzo M."/>
            <person name="Cappa F."/>
        </authorList>
    </citation>
    <scope>NUCLEOTIDE SEQUENCE [LARGE SCALE GENOMIC DNA]</scope>
    <source>
        <strain evidence="9 10">DSM 18909</strain>
    </source>
</reference>
<evidence type="ECO:0000256" key="5">
    <source>
        <dbReference type="ARBA" id="ARBA00022691"/>
    </source>
</evidence>
<evidence type="ECO:0000256" key="2">
    <source>
        <dbReference type="ARBA" id="ARBA00011900"/>
    </source>
</evidence>
<evidence type="ECO:0000259" key="8">
    <source>
        <dbReference type="Pfam" id="PF22837"/>
    </source>
</evidence>
<feature type="domain" description="Type II methyltransferase M.Eco57I C-terminal" evidence="8">
    <location>
        <begin position="253"/>
        <end position="508"/>
    </location>
</feature>
<dbReference type="EC" id="2.1.1.72" evidence="2"/>
<dbReference type="InterPro" id="IPR002052">
    <property type="entry name" value="DNA_methylase_N6_adenine_CS"/>
</dbReference>
<evidence type="ECO:0000256" key="1">
    <source>
        <dbReference type="ARBA" id="ARBA00006594"/>
    </source>
</evidence>
<keyword evidence="3" id="KW-0489">Methyltransferase</keyword>
<comment type="caution">
    <text evidence="9">The sequence shown here is derived from an EMBL/GenBank/DDBJ whole genome shotgun (WGS) entry which is preliminary data.</text>
</comment>
<dbReference type="InterPro" id="IPR050953">
    <property type="entry name" value="N4_N6_ade-DNA_methylase"/>
</dbReference>
<evidence type="ECO:0000256" key="3">
    <source>
        <dbReference type="ARBA" id="ARBA00022603"/>
    </source>
</evidence>
<dbReference type="InterPro" id="IPR011639">
    <property type="entry name" value="MethylTrfase_TaqI-like_dom"/>
</dbReference>
<dbReference type="PROSITE" id="PS00092">
    <property type="entry name" value="N6_MTASE"/>
    <property type="match status" value="1"/>
</dbReference>